<feature type="transmembrane region" description="Helical" evidence="1">
    <location>
        <begin position="36"/>
        <end position="54"/>
    </location>
</feature>
<keyword evidence="1" id="KW-0472">Membrane</keyword>
<evidence type="ECO:0000313" key="2">
    <source>
        <dbReference type="EMBL" id="MBX73386.1"/>
    </source>
</evidence>
<keyword evidence="1" id="KW-1133">Transmembrane helix</keyword>
<keyword evidence="1" id="KW-0812">Transmembrane</keyword>
<dbReference type="EMBL" id="GGEC01092902">
    <property type="protein sequence ID" value="MBX73386.1"/>
    <property type="molecule type" value="Transcribed_RNA"/>
</dbReference>
<name>A0A2P2R292_RHIMU</name>
<proteinExistence type="predicted"/>
<sequence length="58" mass="6718">MTICYWVAFLMICVCGRMVTPLYIHQRTKPSCSTFYMLMILRVQLPAYLLHVNVSGCT</sequence>
<feature type="transmembrane region" description="Helical" evidence="1">
    <location>
        <begin position="6"/>
        <end position="24"/>
    </location>
</feature>
<evidence type="ECO:0000256" key="1">
    <source>
        <dbReference type="SAM" id="Phobius"/>
    </source>
</evidence>
<organism evidence="2">
    <name type="scientific">Rhizophora mucronata</name>
    <name type="common">Asiatic mangrove</name>
    <dbReference type="NCBI Taxonomy" id="61149"/>
    <lineage>
        <taxon>Eukaryota</taxon>
        <taxon>Viridiplantae</taxon>
        <taxon>Streptophyta</taxon>
        <taxon>Embryophyta</taxon>
        <taxon>Tracheophyta</taxon>
        <taxon>Spermatophyta</taxon>
        <taxon>Magnoliopsida</taxon>
        <taxon>eudicotyledons</taxon>
        <taxon>Gunneridae</taxon>
        <taxon>Pentapetalae</taxon>
        <taxon>rosids</taxon>
        <taxon>fabids</taxon>
        <taxon>Malpighiales</taxon>
        <taxon>Rhizophoraceae</taxon>
        <taxon>Rhizophora</taxon>
    </lineage>
</organism>
<protein>
    <submittedName>
        <fullName evidence="2">Uncharacterized protein</fullName>
    </submittedName>
</protein>
<accession>A0A2P2R292</accession>
<dbReference type="AlphaFoldDB" id="A0A2P2R292"/>
<reference evidence="2" key="1">
    <citation type="submission" date="2018-02" db="EMBL/GenBank/DDBJ databases">
        <title>Rhizophora mucronata_Transcriptome.</title>
        <authorList>
            <person name="Meera S.P."/>
            <person name="Sreeshan A."/>
            <person name="Augustine A."/>
        </authorList>
    </citation>
    <scope>NUCLEOTIDE SEQUENCE</scope>
    <source>
        <tissue evidence="2">Leaf</tissue>
    </source>
</reference>